<gene>
    <name evidence="1" type="ORF">NP075_04285</name>
</gene>
<dbReference type="SUPFAM" id="SSF109854">
    <property type="entry name" value="DinB/YfiT-like putative metalloenzymes"/>
    <property type="match status" value="1"/>
</dbReference>
<protein>
    <submittedName>
        <fullName evidence="1">DinB family protein</fullName>
    </submittedName>
</protein>
<dbReference type="Gene3D" id="1.20.120.450">
    <property type="entry name" value="dinb family like domain"/>
    <property type="match status" value="1"/>
</dbReference>
<dbReference type="EMBL" id="CP101989">
    <property type="protein sequence ID" value="UUI65960.1"/>
    <property type="molecule type" value="Genomic_DNA"/>
</dbReference>
<reference evidence="1 2" key="1">
    <citation type="submission" date="2022-07" db="EMBL/GenBank/DDBJ databases">
        <title>Novel species in genus cellulomonas.</title>
        <authorList>
            <person name="Ye L."/>
        </authorList>
    </citation>
    <scope>NUCLEOTIDE SEQUENCE [LARGE SCALE GENOMIC DNA]</scope>
    <source>
        <strain evidence="2">zg-Y908</strain>
    </source>
</reference>
<name>A0ABY5K6I3_9CELL</name>
<evidence type="ECO:0000313" key="1">
    <source>
        <dbReference type="EMBL" id="UUI65960.1"/>
    </source>
</evidence>
<dbReference type="Pfam" id="PF04978">
    <property type="entry name" value="MST"/>
    <property type="match status" value="1"/>
</dbReference>
<keyword evidence="2" id="KW-1185">Reference proteome</keyword>
<evidence type="ECO:0000313" key="2">
    <source>
        <dbReference type="Proteomes" id="UP001317322"/>
    </source>
</evidence>
<dbReference type="RefSeq" id="WP_227564067.1">
    <property type="nucleotide sequence ID" value="NZ_CP101989.1"/>
</dbReference>
<accession>A0ABY5K6I3</accession>
<dbReference type="InterPro" id="IPR007061">
    <property type="entry name" value="MST-like"/>
</dbReference>
<organism evidence="1 2">
    <name type="scientific">Cellulomonas wangsupingiae</name>
    <dbReference type="NCBI Taxonomy" id="2968085"/>
    <lineage>
        <taxon>Bacteria</taxon>
        <taxon>Bacillati</taxon>
        <taxon>Actinomycetota</taxon>
        <taxon>Actinomycetes</taxon>
        <taxon>Micrococcales</taxon>
        <taxon>Cellulomonadaceae</taxon>
        <taxon>Cellulomonas</taxon>
    </lineage>
</organism>
<proteinExistence type="predicted"/>
<sequence length="199" mass="21580">MTAAPTQKQVLHRYLREARSDLVGKLEGLDDYDVRRPLVPTGTNLLGLVKHVASVQLDYLGVVFGRPSPRGPVPWFEADAAPESDMYAAEDETRADVLSLWQHSCAHADATVEALPLDAPGHVPWWGPQKADVSLHTVLVHLLSEVTRHAGHADVLRETVDGVAGMRAGDANLGVRTAAEWAAHREHLERVARATSATG</sequence>
<dbReference type="InterPro" id="IPR034660">
    <property type="entry name" value="DinB/YfiT-like"/>
</dbReference>
<dbReference type="Proteomes" id="UP001317322">
    <property type="component" value="Chromosome"/>
</dbReference>